<evidence type="ECO:0000313" key="2">
    <source>
        <dbReference type="EMBL" id="KAA8574133.1"/>
    </source>
</evidence>
<dbReference type="EMBL" id="VICG01000003">
    <property type="protein sequence ID" value="KAA8574133.1"/>
    <property type="molecule type" value="Genomic_DNA"/>
</dbReference>
<evidence type="ECO:0000256" key="1">
    <source>
        <dbReference type="SAM" id="Phobius"/>
    </source>
</evidence>
<keyword evidence="1" id="KW-0812">Transmembrane</keyword>
<keyword evidence="1" id="KW-1133">Transmembrane helix</keyword>
<organism evidence="2 3">
    <name type="scientific">Monilinia fructicola</name>
    <name type="common">Brown rot fungus</name>
    <name type="synonym">Ciboria fructicola</name>
    <dbReference type="NCBI Taxonomy" id="38448"/>
    <lineage>
        <taxon>Eukaryota</taxon>
        <taxon>Fungi</taxon>
        <taxon>Dikarya</taxon>
        <taxon>Ascomycota</taxon>
        <taxon>Pezizomycotina</taxon>
        <taxon>Leotiomycetes</taxon>
        <taxon>Helotiales</taxon>
        <taxon>Sclerotiniaceae</taxon>
        <taxon>Monilinia</taxon>
    </lineage>
</organism>
<reference evidence="2 3" key="1">
    <citation type="submission" date="2019-06" db="EMBL/GenBank/DDBJ databases">
        <title>Genome Sequence of the Brown Rot Fungal Pathogen Monilinia fructicola.</title>
        <authorList>
            <person name="De Miccolis Angelini R.M."/>
            <person name="Landi L."/>
            <person name="Abate D."/>
            <person name="Pollastro S."/>
            <person name="Romanazzi G."/>
            <person name="Faretra F."/>
        </authorList>
    </citation>
    <scope>NUCLEOTIDE SEQUENCE [LARGE SCALE GENOMIC DNA]</scope>
    <source>
        <strain evidence="2 3">Mfrc123</strain>
    </source>
</reference>
<keyword evidence="3" id="KW-1185">Reference proteome</keyword>
<comment type="caution">
    <text evidence="2">The sequence shown here is derived from an EMBL/GenBank/DDBJ whole genome shotgun (WGS) entry which is preliminary data.</text>
</comment>
<name>A0A5M9K038_MONFR</name>
<evidence type="ECO:0000313" key="3">
    <source>
        <dbReference type="Proteomes" id="UP000322873"/>
    </source>
</evidence>
<protein>
    <submittedName>
        <fullName evidence="2">Uncharacterized protein</fullName>
    </submittedName>
</protein>
<keyword evidence="1" id="KW-0472">Membrane</keyword>
<dbReference type="AlphaFoldDB" id="A0A5M9K038"/>
<gene>
    <name evidence="2" type="ORF">EYC84_005652</name>
</gene>
<accession>A0A5M9K038</accession>
<sequence length="150" mass="17031">MRALYRTEYRQTVCLCFTNALTSSLILAYLALGPWSLALGKLQVATVQDWQVSVPPQLHCVRLKSNDRLMPVSCFATTTPWGLGWAGRMLYGGPGWSVRCGWGRRSWAKMDGEPYEVWGWRFEVGGSRFEVRGSGLGGWWMLWMDGWMDG</sequence>
<proteinExistence type="predicted"/>
<dbReference type="Proteomes" id="UP000322873">
    <property type="component" value="Unassembled WGS sequence"/>
</dbReference>
<feature type="transmembrane region" description="Helical" evidence="1">
    <location>
        <begin position="12"/>
        <end position="32"/>
    </location>
</feature>